<keyword evidence="9" id="KW-1185">Reference proteome</keyword>
<proteinExistence type="inferred from homology"/>
<evidence type="ECO:0000256" key="2">
    <source>
        <dbReference type="ARBA" id="ARBA00016013"/>
    </source>
</evidence>
<evidence type="ECO:0000256" key="4">
    <source>
        <dbReference type="ARBA" id="ARBA00024746"/>
    </source>
</evidence>
<dbReference type="Pfam" id="PF13861">
    <property type="entry name" value="FLgD_tudor"/>
    <property type="match status" value="1"/>
</dbReference>
<keyword evidence="8" id="KW-0282">Flagellum</keyword>
<reference evidence="8 9" key="1">
    <citation type="submission" date="2019-03" db="EMBL/GenBank/DDBJ databases">
        <title>Genomic Encyclopedia of Type Strains, Phase IV (KMG-IV): sequencing the most valuable type-strain genomes for metagenomic binning, comparative biology and taxonomic classification.</title>
        <authorList>
            <person name="Goeker M."/>
        </authorList>
    </citation>
    <scope>NUCLEOTIDE SEQUENCE [LARGE SCALE GENOMIC DNA]</scope>
    <source>
        <strain evidence="8 9">DSM 13587</strain>
    </source>
</reference>
<sequence>MTTISNDVLTSLGLKSQTNTAATAKSRDTLSQSQFLKLMTVQLANQDPFKPMENGDFLGQMAQFSTVSGIEQLSTSFAALSQSVNQGQAMQAAALVGKQVLAPGTKAQLDAGQGMKGAIGLTAPADRVTVGVYDANGQLMQTLDLGAQGSGMTDFSWDGLTADGKPAPEGVYEFRATASGGGGSQPVETFLGGQVQSVTADYTNGGLILNVLGLGAVKFGDVARIG</sequence>
<organism evidence="8 9">
    <name type="scientific">Thiobaca trueperi</name>
    <dbReference type="NCBI Taxonomy" id="127458"/>
    <lineage>
        <taxon>Bacteria</taxon>
        <taxon>Pseudomonadati</taxon>
        <taxon>Pseudomonadota</taxon>
        <taxon>Gammaproteobacteria</taxon>
        <taxon>Chromatiales</taxon>
        <taxon>Chromatiaceae</taxon>
        <taxon>Thiobaca</taxon>
    </lineage>
</organism>
<gene>
    <name evidence="8" type="ORF">EDC35_10544</name>
</gene>
<dbReference type="OrthoDB" id="9785233at2"/>
<evidence type="ECO:0000313" key="8">
    <source>
        <dbReference type="EMBL" id="TCT20606.1"/>
    </source>
</evidence>
<dbReference type="Proteomes" id="UP000295717">
    <property type="component" value="Unassembled WGS sequence"/>
</dbReference>
<dbReference type="GO" id="GO:0044781">
    <property type="term" value="P:bacterial-type flagellum organization"/>
    <property type="evidence" value="ECO:0007669"/>
    <property type="project" value="UniProtKB-UniRule"/>
</dbReference>
<keyword evidence="3 5" id="KW-1005">Bacterial flagellum biogenesis</keyword>
<dbReference type="InterPro" id="IPR005648">
    <property type="entry name" value="FlgD"/>
</dbReference>
<evidence type="ECO:0000259" key="6">
    <source>
        <dbReference type="Pfam" id="PF13860"/>
    </source>
</evidence>
<dbReference type="InterPro" id="IPR025965">
    <property type="entry name" value="FlgD/Vpr_Ig-like"/>
</dbReference>
<protein>
    <recommendedName>
        <fullName evidence="2 5">Basal-body rod modification protein FlgD</fullName>
    </recommendedName>
</protein>
<name>A0A4R3MYD5_9GAMM</name>
<keyword evidence="8" id="KW-0966">Cell projection</keyword>
<keyword evidence="8" id="KW-0969">Cilium</keyword>
<dbReference type="Gene3D" id="2.60.40.4070">
    <property type="match status" value="1"/>
</dbReference>
<evidence type="ECO:0000256" key="3">
    <source>
        <dbReference type="ARBA" id="ARBA00022795"/>
    </source>
</evidence>
<dbReference type="Pfam" id="PF03963">
    <property type="entry name" value="FlgD"/>
    <property type="match status" value="1"/>
</dbReference>
<dbReference type="Gene3D" id="2.30.30.910">
    <property type="match status" value="1"/>
</dbReference>
<accession>A0A4R3MYD5</accession>
<dbReference type="RefSeq" id="WP_132977231.1">
    <property type="nucleotide sequence ID" value="NZ_SMAO01000005.1"/>
</dbReference>
<comment type="function">
    <text evidence="4 5">Required for flagellar hook formation. May act as a scaffolding protein.</text>
</comment>
<evidence type="ECO:0000313" key="9">
    <source>
        <dbReference type="Proteomes" id="UP000295717"/>
    </source>
</evidence>
<evidence type="ECO:0000256" key="5">
    <source>
        <dbReference type="RuleBase" id="RU362076"/>
    </source>
</evidence>
<dbReference type="Pfam" id="PF13860">
    <property type="entry name" value="FlgD_ig"/>
    <property type="match status" value="1"/>
</dbReference>
<comment type="caution">
    <text evidence="8">The sequence shown here is derived from an EMBL/GenBank/DDBJ whole genome shotgun (WGS) entry which is preliminary data.</text>
</comment>
<dbReference type="EMBL" id="SMAO01000005">
    <property type="protein sequence ID" value="TCT20606.1"/>
    <property type="molecule type" value="Genomic_DNA"/>
</dbReference>
<dbReference type="AlphaFoldDB" id="A0A4R3MYD5"/>
<dbReference type="InterPro" id="IPR025963">
    <property type="entry name" value="FLgD_Tudor"/>
</dbReference>
<evidence type="ECO:0000256" key="1">
    <source>
        <dbReference type="ARBA" id="ARBA00010577"/>
    </source>
</evidence>
<evidence type="ECO:0000259" key="7">
    <source>
        <dbReference type="Pfam" id="PF13861"/>
    </source>
</evidence>
<comment type="similarity">
    <text evidence="1 5">Belongs to the FlgD family.</text>
</comment>
<feature type="domain" description="FlgD Tudor-like" evidence="7">
    <location>
        <begin position="88"/>
        <end position="222"/>
    </location>
</feature>
<feature type="domain" description="FlgD/Vpr Ig-like" evidence="6">
    <location>
        <begin position="110"/>
        <end position="181"/>
    </location>
</feature>